<dbReference type="RefSeq" id="WP_347308202.1">
    <property type="nucleotide sequence ID" value="NZ_JBAJEX010000005.1"/>
</dbReference>
<protein>
    <submittedName>
        <fullName evidence="1">Uncharacterized protein</fullName>
    </submittedName>
</protein>
<sequence length="126" mass="14187">MIDDCRLETVEALARELAAQGRDYLILTPLPAAFAEVRFLGCIEGRAVVWRLRLATLEQYQVEHGLLPTPPARARGVMDLSKEQPDCWRAQVALAVPVIDEPVVRKTIVMMRNYRALRAGCKVWGD</sequence>
<name>A0ABV0EEK6_9BURK</name>
<gene>
    <name evidence="1" type="ORF">V6E02_07700</name>
</gene>
<dbReference type="EMBL" id="JBAJEX010000005">
    <property type="protein sequence ID" value="MEO1767093.1"/>
    <property type="molecule type" value="Genomic_DNA"/>
</dbReference>
<organism evidence="1 2">
    <name type="scientific">Thiobacter aerophilum</name>
    <dbReference type="NCBI Taxonomy" id="3121275"/>
    <lineage>
        <taxon>Bacteria</taxon>
        <taxon>Pseudomonadati</taxon>
        <taxon>Pseudomonadota</taxon>
        <taxon>Betaproteobacteria</taxon>
        <taxon>Burkholderiales</taxon>
        <taxon>Thiobacteraceae</taxon>
        <taxon>Thiobacter</taxon>
    </lineage>
</organism>
<dbReference type="Proteomes" id="UP001482231">
    <property type="component" value="Unassembled WGS sequence"/>
</dbReference>
<comment type="caution">
    <text evidence="1">The sequence shown here is derived from an EMBL/GenBank/DDBJ whole genome shotgun (WGS) entry which is preliminary data.</text>
</comment>
<keyword evidence="2" id="KW-1185">Reference proteome</keyword>
<reference evidence="1 2" key="1">
    <citation type="submission" date="2024-02" db="EMBL/GenBank/DDBJ databases">
        <title>New thermophilic sulfur-oxidizing bacteria from a hot springs of the Uzon caldera (Kamchatka, Russia).</title>
        <authorList>
            <person name="Dukat A.M."/>
            <person name="Elcheninov A.G."/>
            <person name="Frolov E.N."/>
        </authorList>
    </citation>
    <scope>NUCLEOTIDE SEQUENCE [LARGE SCALE GENOMIC DNA]</scope>
    <source>
        <strain evidence="1 2">AK1</strain>
    </source>
</reference>
<evidence type="ECO:0000313" key="2">
    <source>
        <dbReference type="Proteomes" id="UP001482231"/>
    </source>
</evidence>
<proteinExistence type="predicted"/>
<evidence type="ECO:0000313" key="1">
    <source>
        <dbReference type="EMBL" id="MEO1767093.1"/>
    </source>
</evidence>
<accession>A0ABV0EEK6</accession>